<reference evidence="2 3" key="1">
    <citation type="journal article" date="2018" name="Nat. Ecol. Evol.">
        <title>Genomic signatures of mitonuclear coevolution across populations of Tigriopus californicus.</title>
        <authorList>
            <person name="Barreto F.S."/>
            <person name="Watson E.T."/>
            <person name="Lima T.G."/>
            <person name="Willett C.S."/>
            <person name="Edmands S."/>
            <person name="Li W."/>
            <person name="Burton R.S."/>
        </authorList>
    </citation>
    <scope>NUCLEOTIDE SEQUENCE [LARGE SCALE GENOMIC DNA]</scope>
    <source>
        <strain evidence="2 3">San Diego</strain>
    </source>
</reference>
<evidence type="ECO:0000313" key="2">
    <source>
        <dbReference type="EMBL" id="TRY80437.1"/>
    </source>
</evidence>
<feature type="domain" description="CUB" evidence="1">
    <location>
        <begin position="37"/>
        <end position="192"/>
    </location>
</feature>
<dbReference type="Proteomes" id="UP000318571">
    <property type="component" value="Chromosome 12"/>
</dbReference>
<keyword evidence="3" id="KW-1185">Reference proteome</keyword>
<feature type="non-terminal residue" evidence="2">
    <location>
        <position position="1"/>
    </location>
</feature>
<dbReference type="Pfam" id="PF26080">
    <property type="entry name" value="CUB_animal"/>
    <property type="match status" value="1"/>
</dbReference>
<protein>
    <recommendedName>
        <fullName evidence="1">CUB domain-containing protein</fullName>
    </recommendedName>
</protein>
<name>A0A553PRX6_TIGCA</name>
<evidence type="ECO:0000259" key="1">
    <source>
        <dbReference type="Pfam" id="PF26080"/>
    </source>
</evidence>
<dbReference type="InterPro" id="IPR058698">
    <property type="entry name" value="CUB_metazoa"/>
</dbReference>
<sequence>GGTGSTNRNGTCFTTDECTSRGGSASGSCAAGPNGCGCLQYLTGLTGRLTTFNFMPTNDNHLANQEYSICIRQEAGFCCVEYTPCADIGSFSLDTNKMLMMAKIETECSVDYIGIEGGQGTCSGSANPTAGVNKFCGDKFNSLSKQMFDAPVCDCTAPFRVDIFTDDDVDVGDMGATANTKPSRGVCLEYRQIPC</sequence>
<dbReference type="PANTHER" id="PTHR33236">
    <property type="entry name" value="INTRAFLAGELLAR TRANSPORT PROTEIN 122 FAMILY PROTEIN-RELATED"/>
    <property type="match status" value="1"/>
</dbReference>
<evidence type="ECO:0000313" key="3">
    <source>
        <dbReference type="Proteomes" id="UP000318571"/>
    </source>
</evidence>
<dbReference type="AlphaFoldDB" id="A0A553PRX6"/>
<comment type="caution">
    <text evidence="2">The sequence shown here is derived from an EMBL/GenBank/DDBJ whole genome shotgun (WGS) entry which is preliminary data.</text>
</comment>
<dbReference type="EMBL" id="VCGU01000001">
    <property type="protein sequence ID" value="TRY80437.1"/>
    <property type="molecule type" value="Genomic_DNA"/>
</dbReference>
<gene>
    <name evidence="2" type="ORF">TCAL_04733</name>
</gene>
<accession>A0A553PRX6</accession>
<dbReference type="PANTHER" id="PTHR33236:SF4">
    <property type="entry name" value="CUB DOMAIN-CONTAINING PROTEIN"/>
    <property type="match status" value="1"/>
</dbReference>
<organism evidence="2 3">
    <name type="scientific">Tigriopus californicus</name>
    <name type="common">Marine copepod</name>
    <dbReference type="NCBI Taxonomy" id="6832"/>
    <lineage>
        <taxon>Eukaryota</taxon>
        <taxon>Metazoa</taxon>
        <taxon>Ecdysozoa</taxon>
        <taxon>Arthropoda</taxon>
        <taxon>Crustacea</taxon>
        <taxon>Multicrustacea</taxon>
        <taxon>Hexanauplia</taxon>
        <taxon>Copepoda</taxon>
        <taxon>Harpacticoida</taxon>
        <taxon>Harpacticidae</taxon>
        <taxon>Tigriopus</taxon>
    </lineage>
</organism>
<proteinExistence type="predicted"/>